<sequence length="86" mass="9165">MDSLKTRSVQGQTVVRHPAFCNLPIAARKRNSGHSPTVAELRKSVFSVPVMGISRSCSASAFSAMISSGMFRNSGCLPAPESHSSR</sequence>
<organism evidence="1">
    <name type="scientific">Escherichia coli</name>
    <dbReference type="NCBI Taxonomy" id="562"/>
    <lineage>
        <taxon>Bacteria</taxon>
        <taxon>Pseudomonadati</taxon>
        <taxon>Pseudomonadota</taxon>
        <taxon>Gammaproteobacteria</taxon>
        <taxon>Enterobacterales</taxon>
        <taxon>Enterobacteriaceae</taxon>
        <taxon>Escherichia</taxon>
    </lineage>
</organism>
<keyword evidence="1" id="KW-0614">Plasmid</keyword>
<reference evidence="1" key="1">
    <citation type="journal article" date="2020" name="Vet. Microbiol.">
        <title>Characterisation of plasmids harbouring extended-spectrum cephalosporin resistance genes in Escherichia coli from French rivers.</title>
        <authorList>
            <person name="Baron S."/>
            <person name="Le Devendec L."/>
            <person name="Lucas P."/>
            <person name="Larvor E."/>
            <person name="Jove T."/>
            <person name="Kempf I."/>
        </authorList>
    </citation>
    <scope>NUCLEOTIDE SEQUENCE</scope>
    <source>
        <strain evidence="1">DH5alpha</strain>
        <plasmid evidence="1">pESBL87</plasmid>
    </source>
</reference>
<name>A0A6M4P786_ECOLX</name>
<evidence type="ECO:0000313" key="1">
    <source>
        <dbReference type="EMBL" id="QJS04759.1"/>
    </source>
</evidence>
<dbReference type="EMBL" id="MT230371">
    <property type="protein sequence ID" value="QJS04759.1"/>
    <property type="molecule type" value="Genomic_DNA"/>
</dbReference>
<proteinExistence type="predicted"/>
<gene>
    <name evidence="1" type="ORF">G6850_00037</name>
</gene>
<dbReference type="AlphaFoldDB" id="A0A6M4P786"/>
<protein>
    <submittedName>
        <fullName evidence="1">Uncharacterized protein</fullName>
    </submittedName>
</protein>
<geneLocation type="plasmid" evidence="1">
    <name>pESBL87</name>
</geneLocation>
<accession>A0A6M4P786</accession>